<keyword evidence="3" id="KW-1185">Reference proteome</keyword>
<sequence length="41" mass="4421">MRPPLRFTGLVILGVYPLITLLSYLIEPLTTGGPRGSALHS</sequence>
<evidence type="ECO:0000256" key="1">
    <source>
        <dbReference type="SAM" id="Phobius"/>
    </source>
</evidence>
<evidence type="ECO:0000313" key="3">
    <source>
        <dbReference type="Proteomes" id="UP000238007"/>
    </source>
</evidence>
<proteinExistence type="predicted"/>
<accession>A0A2T0VXF0</accession>
<evidence type="ECO:0000313" key="2">
    <source>
        <dbReference type="EMBL" id="PRY76651.1"/>
    </source>
</evidence>
<keyword evidence="1" id="KW-0812">Transmembrane</keyword>
<dbReference type="Proteomes" id="UP000238007">
    <property type="component" value="Unassembled WGS sequence"/>
</dbReference>
<comment type="caution">
    <text evidence="2">The sequence shown here is derived from an EMBL/GenBank/DDBJ whole genome shotgun (WGS) entry which is preliminary data.</text>
</comment>
<dbReference type="AlphaFoldDB" id="A0A2T0VXF0"/>
<dbReference type="EMBL" id="PVTP01000008">
    <property type="protein sequence ID" value="PRY76651.1"/>
    <property type="molecule type" value="Genomic_DNA"/>
</dbReference>
<protein>
    <submittedName>
        <fullName evidence="2">Uncharacterized protein</fullName>
    </submittedName>
</protein>
<name>A0A2T0VXF0_9RHOB</name>
<organism evidence="2 3">
    <name type="scientific">Yoonia maritima</name>
    <dbReference type="NCBI Taxonomy" id="1435347"/>
    <lineage>
        <taxon>Bacteria</taxon>
        <taxon>Pseudomonadati</taxon>
        <taxon>Pseudomonadota</taxon>
        <taxon>Alphaproteobacteria</taxon>
        <taxon>Rhodobacterales</taxon>
        <taxon>Paracoccaceae</taxon>
        <taxon>Yoonia</taxon>
    </lineage>
</organism>
<reference evidence="2 3" key="1">
    <citation type="submission" date="2018-03" db="EMBL/GenBank/DDBJ databases">
        <title>Genomic Encyclopedia of Archaeal and Bacterial Type Strains, Phase II (KMG-II): from individual species to whole genera.</title>
        <authorList>
            <person name="Goeker M."/>
        </authorList>
    </citation>
    <scope>NUCLEOTIDE SEQUENCE [LARGE SCALE GENOMIC DNA]</scope>
    <source>
        <strain evidence="2 3">DSM 101533</strain>
    </source>
</reference>
<feature type="transmembrane region" description="Helical" evidence="1">
    <location>
        <begin position="7"/>
        <end position="26"/>
    </location>
</feature>
<gene>
    <name evidence="2" type="ORF">CLV80_108115</name>
</gene>
<keyword evidence="1" id="KW-1133">Transmembrane helix</keyword>
<keyword evidence="1" id="KW-0472">Membrane</keyword>